<dbReference type="SUPFAM" id="SSF53474">
    <property type="entry name" value="alpha/beta-Hydrolases"/>
    <property type="match status" value="1"/>
</dbReference>
<gene>
    <name evidence="4" type="ORF">FGS76_06850</name>
</gene>
<dbReference type="InterPro" id="IPR050266">
    <property type="entry name" value="AB_hydrolase_sf"/>
</dbReference>
<evidence type="ECO:0000256" key="2">
    <source>
        <dbReference type="ARBA" id="ARBA00022801"/>
    </source>
</evidence>
<evidence type="ECO:0000256" key="1">
    <source>
        <dbReference type="ARBA" id="ARBA00008645"/>
    </source>
</evidence>
<evidence type="ECO:0000313" key="5">
    <source>
        <dbReference type="Proteomes" id="UP000739180"/>
    </source>
</evidence>
<comment type="caution">
    <text evidence="4">The sequence shown here is derived from an EMBL/GenBank/DDBJ whole genome shotgun (WGS) entry which is preliminary data.</text>
</comment>
<keyword evidence="2 4" id="KW-0378">Hydrolase</keyword>
<dbReference type="Proteomes" id="UP000739180">
    <property type="component" value="Unassembled WGS sequence"/>
</dbReference>
<keyword evidence="5" id="KW-1185">Reference proteome</keyword>
<dbReference type="InterPro" id="IPR029058">
    <property type="entry name" value="AB_hydrolase_fold"/>
</dbReference>
<dbReference type="InterPro" id="IPR000073">
    <property type="entry name" value="AB_hydrolase_1"/>
</dbReference>
<comment type="similarity">
    <text evidence="1">Belongs to the AB hydrolase superfamily.</text>
</comment>
<dbReference type="Gene3D" id="3.40.50.1820">
    <property type="entry name" value="alpha/beta hydrolase"/>
    <property type="match status" value="1"/>
</dbReference>
<dbReference type="RefSeq" id="WP_138771880.1">
    <property type="nucleotide sequence ID" value="NZ_JBHSSX010000140.1"/>
</dbReference>
<protein>
    <submittedName>
        <fullName evidence="4">Alpha/beta hydrolase</fullName>
    </submittedName>
</protein>
<evidence type="ECO:0000259" key="3">
    <source>
        <dbReference type="Pfam" id="PF00561"/>
    </source>
</evidence>
<dbReference type="PANTHER" id="PTHR43798">
    <property type="entry name" value="MONOACYLGLYCEROL LIPASE"/>
    <property type="match status" value="1"/>
</dbReference>
<dbReference type="PANTHER" id="PTHR43798:SF14">
    <property type="entry name" value="SERINE HYDROLASE-LIKE PROTEIN DDB_G0286239"/>
    <property type="match status" value="1"/>
</dbReference>
<evidence type="ECO:0000313" key="4">
    <source>
        <dbReference type="EMBL" id="TMW13287.1"/>
    </source>
</evidence>
<name>A0ABY2XNX3_9GAMM</name>
<dbReference type="PRINTS" id="PR00111">
    <property type="entry name" value="ABHYDROLASE"/>
</dbReference>
<reference evidence="4 5" key="1">
    <citation type="submission" date="2019-05" db="EMBL/GenBank/DDBJ databases">
        <title>Genome of Alcanivorax gelatiniphagus, an oil degrading marine bacteria.</title>
        <authorList>
            <person name="Kwon K.K."/>
        </authorList>
    </citation>
    <scope>NUCLEOTIDE SEQUENCE [LARGE SCALE GENOMIC DNA]</scope>
    <source>
        <strain evidence="4 5">MEBiC 08158</strain>
    </source>
</reference>
<feature type="domain" description="AB hydrolase-1" evidence="3">
    <location>
        <begin position="30"/>
        <end position="171"/>
    </location>
</feature>
<sequence>MWRSEPPTERRFQVHGQQLAALQWQGEGVPILALHGWLDNAASFLPLAGKLPNPMVALDFAGHGHSDHRPPHQATHYVDHVRDVLAVADALGWERFVLMGHSMGAGVACLFAGTFPERVDKLVLIEGLGPPATAGGDAPETLRKAIEQMLTLPGKRKPVYADPEQAVAARLPALGGLEEASARLLCERGLEPVEGGWTWRADARLRLTSSLRLTEEQVEGFVRAIPVPTLLILGDQGLGGDGRFDHRIAWLADVTVGRLPGRHHLHMDDPAPVATEVRKFLDAPEA</sequence>
<dbReference type="GO" id="GO:0016787">
    <property type="term" value="F:hydrolase activity"/>
    <property type="evidence" value="ECO:0007669"/>
    <property type="project" value="UniProtKB-KW"/>
</dbReference>
<dbReference type="EMBL" id="VCQT01000025">
    <property type="protein sequence ID" value="TMW13287.1"/>
    <property type="molecule type" value="Genomic_DNA"/>
</dbReference>
<organism evidence="4 5">
    <name type="scientific">Alloalcanivorax gelatiniphagus</name>
    <dbReference type="NCBI Taxonomy" id="1194167"/>
    <lineage>
        <taxon>Bacteria</taxon>
        <taxon>Pseudomonadati</taxon>
        <taxon>Pseudomonadota</taxon>
        <taxon>Gammaproteobacteria</taxon>
        <taxon>Oceanospirillales</taxon>
        <taxon>Alcanivoracaceae</taxon>
        <taxon>Alloalcanivorax</taxon>
    </lineage>
</organism>
<dbReference type="Pfam" id="PF00561">
    <property type="entry name" value="Abhydrolase_1"/>
    <property type="match status" value="1"/>
</dbReference>
<proteinExistence type="inferred from homology"/>
<accession>A0ABY2XNX3</accession>